<dbReference type="Proteomes" id="UP000299102">
    <property type="component" value="Unassembled WGS sequence"/>
</dbReference>
<protein>
    <submittedName>
        <fullName evidence="1">Uncharacterized protein</fullName>
    </submittedName>
</protein>
<gene>
    <name evidence="1" type="ORF">EVAR_4781_1</name>
</gene>
<dbReference type="EMBL" id="BGZK01000026">
    <property type="protein sequence ID" value="GBP07411.1"/>
    <property type="molecule type" value="Genomic_DNA"/>
</dbReference>
<evidence type="ECO:0000313" key="2">
    <source>
        <dbReference type="Proteomes" id="UP000299102"/>
    </source>
</evidence>
<reference evidence="1 2" key="1">
    <citation type="journal article" date="2019" name="Commun. Biol.">
        <title>The bagworm genome reveals a unique fibroin gene that provides high tensile strength.</title>
        <authorList>
            <person name="Kono N."/>
            <person name="Nakamura H."/>
            <person name="Ohtoshi R."/>
            <person name="Tomita M."/>
            <person name="Numata K."/>
            <person name="Arakawa K."/>
        </authorList>
    </citation>
    <scope>NUCLEOTIDE SEQUENCE [LARGE SCALE GENOMIC DNA]</scope>
</reference>
<sequence length="84" mass="10024">MKLDKRARRRPSATLRLRAAALARRRRSGRSISVNPLESIFILLDRDLWWRGRFEGQRRVACRMLTHVAGKRLIMDFRKLAHRE</sequence>
<accession>A0A4C1T2A8</accession>
<comment type="caution">
    <text evidence="1">The sequence shown here is derived from an EMBL/GenBank/DDBJ whole genome shotgun (WGS) entry which is preliminary data.</text>
</comment>
<keyword evidence="2" id="KW-1185">Reference proteome</keyword>
<organism evidence="1 2">
    <name type="scientific">Eumeta variegata</name>
    <name type="common">Bagworm moth</name>
    <name type="synonym">Eumeta japonica</name>
    <dbReference type="NCBI Taxonomy" id="151549"/>
    <lineage>
        <taxon>Eukaryota</taxon>
        <taxon>Metazoa</taxon>
        <taxon>Ecdysozoa</taxon>
        <taxon>Arthropoda</taxon>
        <taxon>Hexapoda</taxon>
        <taxon>Insecta</taxon>
        <taxon>Pterygota</taxon>
        <taxon>Neoptera</taxon>
        <taxon>Endopterygota</taxon>
        <taxon>Lepidoptera</taxon>
        <taxon>Glossata</taxon>
        <taxon>Ditrysia</taxon>
        <taxon>Tineoidea</taxon>
        <taxon>Psychidae</taxon>
        <taxon>Oiketicinae</taxon>
        <taxon>Eumeta</taxon>
    </lineage>
</organism>
<name>A0A4C1T2A8_EUMVA</name>
<evidence type="ECO:0000313" key="1">
    <source>
        <dbReference type="EMBL" id="GBP07411.1"/>
    </source>
</evidence>
<proteinExistence type="predicted"/>
<dbReference type="AlphaFoldDB" id="A0A4C1T2A8"/>